<accession>A0A2Z7B7K1</accession>
<evidence type="ECO:0000313" key="3">
    <source>
        <dbReference type="Proteomes" id="UP000250235"/>
    </source>
</evidence>
<evidence type="ECO:0000256" key="1">
    <source>
        <dbReference type="SAM" id="MobiDB-lite"/>
    </source>
</evidence>
<feature type="compositionally biased region" description="Polar residues" evidence="1">
    <location>
        <begin position="72"/>
        <end position="87"/>
    </location>
</feature>
<proteinExistence type="predicted"/>
<dbReference type="Proteomes" id="UP000250235">
    <property type="component" value="Unassembled WGS sequence"/>
</dbReference>
<dbReference type="AlphaFoldDB" id="A0A2Z7B7K1"/>
<protein>
    <submittedName>
        <fullName evidence="2">Protein STRUBBELIG-receptor FAMILY 7-like</fullName>
    </submittedName>
</protein>
<reference evidence="2 3" key="1">
    <citation type="journal article" date="2015" name="Proc. Natl. Acad. Sci. U.S.A.">
        <title>The resurrection genome of Boea hygrometrica: A blueprint for survival of dehydration.</title>
        <authorList>
            <person name="Xiao L."/>
            <person name="Yang G."/>
            <person name="Zhang L."/>
            <person name="Yang X."/>
            <person name="Zhao S."/>
            <person name="Ji Z."/>
            <person name="Zhou Q."/>
            <person name="Hu M."/>
            <person name="Wang Y."/>
            <person name="Chen M."/>
            <person name="Xu Y."/>
            <person name="Jin H."/>
            <person name="Xiao X."/>
            <person name="Hu G."/>
            <person name="Bao F."/>
            <person name="Hu Y."/>
            <person name="Wan P."/>
            <person name="Li L."/>
            <person name="Deng X."/>
            <person name="Kuang T."/>
            <person name="Xiang C."/>
            <person name="Zhu J.K."/>
            <person name="Oliver M.J."/>
            <person name="He Y."/>
        </authorList>
    </citation>
    <scope>NUCLEOTIDE SEQUENCE [LARGE SCALE GENOMIC DNA]</scope>
    <source>
        <strain evidence="3">cv. XS01</strain>
    </source>
</reference>
<feature type="region of interest" description="Disordered" evidence="1">
    <location>
        <begin position="1"/>
        <end position="45"/>
    </location>
</feature>
<evidence type="ECO:0000313" key="2">
    <source>
        <dbReference type="EMBL" id="KZV30445.1"/>
    </source>
</evidence>
<dbReference type="EMBL" id="KV008278">
    <property type="protein sequence ID" value="KZV30445.1"/>
    <property type="molecule type" value="Genomic_DNA"/>
</dbReference>
<keyword evidence="2" id="KW-0675">Receptor</keyword>
<organism evidence="2 3">
    <name type="scientific">Dorcoceras hygrometricum</name>
    <dbReference type="NCBI Taxonomy" id="472368"/>
    <lineage>
        <taxon>Eukaryota</taxon>
        <taxon>Viridiplantae</taxon>
        <taxon>Streptophyta</taxon>
        <taxon>Embryophyta</taxon>
        <taxon>Tracheophyta</taxon>
        <taxon>Spermatophyta</taxon>
        <taxon>Magnoliopsida</taxon>
        <taxon>eudicotyledons</taxon>
        <taxon>Gunneridae</taxon>
        <taxon>Pentapetalae</taxon>
        <taxon>asterids</taxon>
        <taxon>lamiids</taxon>
        <taxon>Lamiales</taxon>
        <taxon>Gesneriaceae</taxon>
        <taxon>Didymocarpoideae</taxon>
        <taxon>Trichosporeae</taxon>
        <taxon>Loxocarpinae</taxon>
        <taxon>Dorcoceras</taxon>
    </lineage>
</organism>
<gene>
    <name evidence="2" type="ORF">F511_21331</name>
</gene>
<keyword evidence="3" id="KW-1185">Reference proteome</keyword>
<feature type="region of interest" description="Disordered" evidence="1">
    <location>
        <begin position="58"/>
        <end position="87"/>
    </location>
</feature>
<name>A0A2Z7B7K1_9LAMI</name>
<sequence>MQKYIHMPIKSSNHKLNPYLPRSYQNTSQGSLQNRTHTNSAPNSSRTLLHCHVRINKSANSSKRPTTDLKALSNNSLTPTRMSNATATGRSNKHHVLYDFAFPPPTIFGHNIGREMIGLERGLQRYLFCPKLDGKTPVIRK</sequence>
<feature type="compositionally biased region" description="Polar residues" evidence="1">
    <location>
        <begin position="23"/>
        <end position="45"/>
    </location>
</feature>